<dbReference type="Gene3D" id="3.30.565.10">
    <property type="entry name" value="Histidine kinase-like ATPase, C-terminal domain"/>
    <property type="match status" value="1"/>
</dbReference>
<proteinExistence type="predicted"/>
<keyword evidence="10" id="KW-0547">Nucleotide-binding</keyword>
<accession>A0A9W6CX43</accession>
<keyword evidence="14" id="KW-0460">Magnesium</keyword>
<dbReference type="InterPro" id="IPR050980">
    <property type="entry name" value="2C_sensor_his_kinase"/>
</dbReference>
<dbReference type="SMART" id="SM00388">
    <property type="entry name" value="HisKA"/>
    <property type="match status" value="1"/>
</dbReference>
<keyword evidence="16 23" id="KW-1133">Transmembrane helix</keyword>
<keyword evidence="6" id="KW-1003">Cell membrane</keyword>
<keyword evidence="15" id="KW-0904">Protein phosphatase</keyword>
<dbReference type="SUPFAM" id="SSF55874">
    <property type="entry name" value="ATPase domain of HSP90 chaperone/DNA topoisomerase II/histidine kinase"/>
    <property type="match status" value="1"/>
</dbReference>
<dbReference type="CDD" id="cd00082">
    <property type="entry name" value="HisKA"/>
    <property type="match status" value="1"/>
</dbReference>
<keyword evidence="23" id="KW-0472">Membrane</keyword>
<dbReference type="PANTHER" id="PTHR44936">
    <property type="entry name" value="SENSOR PROTEIN CREC"/>
    <property type="match status" value="1"/>
</dbReference>
<dbReference type="Pfam" id="PF02518">
    <property type="entry name" value="HATPase_c"/>
    <property type="match status" value="1"/>
</dbReference>
<keyword evidence="9 23" id="KW-0812">Transmembrane</keyword>
<evidence type="ECO:0000256" key="15">
    <source>
        <dbReference type="ARBA" id="ARBA00022912"/>
    </source>
</evidence>
<sequence>MIPLPDLLAIVGIAGVAALLVGAIGLLVLIAARRASIMLQVVIVVLSTVLAVGAGTIAVANAMYLSEHDLLVTGWVVVVAGVVALGVGAVLGRILVGNTRRLREIARAVGDGQTVQPDGREGTEFAALADELADASRRLADSRAEVARIDQSRRELISWISHDLRTPLAGLRAMAEALEDGMVDDPARYHAQMRVQVDRVSSMVDDLFELSRIQSGALALEMEQVSLFDLVSDAVAELLPLARARDVTIVESRAGDLTVTGDARELSRVVGNLLMNAIQHSPPGSRIEVTARETGDAHVALSVTDAGGGIPEEDLAKVFRAGWRGTPSRSPSEAPADPIAAGAGLGLAIVQGIVDAHAGGVSVRNVPGGCRFDVTLPRVGAPA</sequence>
<keyword evidence="11 26" id="KW-0418">Kinase</keyword>
<protein>
    <recommendedName>
        <fullName evidence="21">Signal transduction histidine-protein kinase/phosphatase MprB</fullName>
        <ecNumber evidence="5">2.7.13.3</ecNumber>
    </recommendedName>
    <alternativeName>
        <fullName evidence="22">Mycobacterial persistence regulator B</fullName>
    </alternativeName>
</protein>
<evidence type="ECO:0000259" key="25">
    <source>
        <dbReference type="PROSITE" id="PS50885"/>
    </source>
</evidence>
<comment type="cofactor">
    <cofactor evidence="3">
        <name>Mg(2+)</name>
        <dbReference type="ChEBI" id="CHEBI:18420"/>
    </cofactor>
</comment>
<evidence type="ECO:0000256" key="22">
    <source>
        <dbReference type="ARBA" id="ARBA00041776"/>
    </source>
</evidence>
<keyword evidence="7" id="KW-0597">Phosphoprotein</keyword>
<dbReference type="GO" id="GO:0005886">
    <property type="term" value="C:plasma membrane"/>
    <property type="evidence" value="ECO:0007669"/>
    <property type="project" value="UniProtKB-SubCell"/>
</dbReference>
<evidence type="ECO:0000256" key="6">
    <source>
        <dbReference type="ARBA" id="ARBA00022475"/>
    </source>
</evidence>
<dbReference type="InterPro" id="IPR036097">
    <property type="entry name" value="HisK_dim/P_sf"/>
</dbReference>
<evidence type="ECO:0000256" key="9">
    <source>
        <dbReference type="ARBA" id="ARBA00022692"/>
    </source>
</evidence>
<evidence type="ECO:0000256" key="2">
    <source>
        <dbReference type="ARBA" id="ARBA00001936"/>
    </source>
</evidence>
<evidence type="ECO:0000256" key="3">
    <source>
        <dbReference type="ARBA" id="ARBA00001946"/>
    </source>
</evidence>
<keyword evidence="19" id="KW-0843">Virulence</keyword>
<evidence type="ECO:0000256" key="7">
    <source>
        <dbReference type="ARBA" id="ARBA00022553"/>
    </source>
</evidence>
<dbReference type="PANTHER" id="PTHR44936:SF9">
    <property type="entry name" value="SENSOR PROTEIN CREC"/>
    <property type="match status" value="1"/>
</dbReference>
<reference evidence="26" key="1">
    <citation type="submission" date="2022-12" db="EMBL/GenBank/DDBJ databases">
        <title>Reference genome sequencing for broad-spectrum identification of bacterial and archaeal isolates by mass spectrometry.</title>
        <authorList>
            <person name="Sekiguchi Y."/>
            <person name="Tourlousse D.M."/>
        </authorList>
    </citation>
    <scope>NUCLEOTIDE SEQUENCE</scope>
    <source>
        <strain evidence="26">14</strain>
    </source>
</reference>
<keyword evidence="27" id="KW-1185">Reference proteome</keyword>
<comment type="catalytic activity">
    <reaction evidence="1">
        <text>ATP + protein L-histidine = ADP + protein N-phospho-L-histidine.</text>
        <dbReference type="EC" id="2.7.13.3"/>
    </reaction>
</comment>
<dbReference type="GO" id="GO:0005524">
    <property type="term" value="F:ATP binding"/>
    <property type="evidence" value="ECO:0007669"/>
    <property type="project" value="UniProtKB-KW"/>
</dbReference>
<dbReference type="Proteomes" id="UP001144396">
    <property type="component" value="Unassembled WGS sequence"/>
</dbReference>
<feature type="domain" description="Histidine kinase" evidence="24">
    <location>
        <begin position="159"/>
        <end position="380"/>
    </location>
</feature>
<dbReference type="Gene3D" id="1.10.287.130">
    <property type="match status" value="1"/>
</dbReference>
<dbReference type="GO" id="GO:0004721">
    <property type="term" value="F:phosphoprotein phosphatase activity"/>
    <property type="evidence" value="ECO:0007669"/>
    <property type="project" value="UniProtKB-KW"/>
</dbReference>
<dbReference type="InterPro" id="IPR036890">
    <property type="entry name" value="HATPase_C_sf"/>
</dbReference>
<evidence type="ECO:0000256" key="5">
    <source>
        <dbReference type="ARBA" id="ARBA00012438"/>
    </source>
</evidence>
<keyword evidence="12" id="KW-0378">Hydrolase</keyword>
<evidence type="ECO:0000313" key="26">
    <source>
        <dbReference type="EMBL" id="GLI28212.1"/>
    </source>
</evidence>
<dbReference type="PROSITE" id="PS50109">
    <property type="entry name" value="HIS_KIN"/>
    <property type="match status" value="1"/>
</dbReference>
<dbReference type="InterPro" id="IPR003660">
    <property type="entry name" value="HAMP_dom"/>
</dbReference>
<evidence type="ECO:0000256" key="12">
    <source>
        <dbReference type="ARBA" id="ARBA00022801"/>
    </source>
</evidence>
<dbReference type="InterPro" id="IPR003594">
    <property type="entry name" value="HATPase_dom"/>
</dbReference>
<evidence type="ECO:0000256" key="19">
    <source>
        <dbReference type="ARBA" id="ARBA00023026"/>
    </source>
</evidence>
<evidence type="ECO:0000256" key="18">
    <source>
        <dbReference type="ARBA" id="ARBA00023016"/>
    </source>
</evidence>
<dbReference type="InterPro" id="IPR003661">
    <property type="entry name" value="HisK_dim/P_dom"/>
</dbReference>
<gene>
    <name evidence="26" type="ORF">ARHIZOSPH14_24540</name>
</gene>
<organism evidence="26 27">
    <name type="scientific">Agromyces rhizosphaerae</name>
    <dbReference type="NCBI Taxonomy" id="88374"/>
    <lineage>
        <taxon>Bacteria</taxon>
        <taxon>Bacillati</taxon>
        <taxon>Actinomycetota</taxon>
        <taxon>Actinomycetes</taxon>
        <taxon>Micrococcales</taxon>
        <taxon>Microbacteriaceae</taxon>
        <taxon>Agromyces</taxon>
    </lineage>
</organism>
<feature type="transmembrane region" description="Helical" evidence="23">
    <location>
        <begin position="6"/>
        <end position="30"/>
    </location>
</feature>
<evidence type="ECO:0000256" key="1">
    <source>
        <dbReference type="ARBA" id="ARBA00000085"/>
    </source>
</evidence>
<comment type="caution">
    <text evidence="26">The sequence shown here is derived from an EMBL/GenBank/DDBJ whole genome shotgun (WGS) entry which is preliminary data.</text>
</comment>
<dbReference type="PROSITE" id="PS50885">
    <property type="entry name" value="HAMP"/>
    <property type="match status" value="1"/>
</dbReference>
<feature type="transmembrane region" description="Helical" evidence="23">
    <location>
        <begin position="37"/>
        <end position="60"/>
    </location>
</feature>
<dbReference type="SMART" id="SM00387">
    <property type="entry name" value="HATPase_c"/>
    <property type="match status" value="1"/>
</dbReference>
<keyword evidence="13" id="KW-0067">ATP-binding</keyword>
<evidence type="ECO:0000256" key="16">
    <source>
        <dbReference type="ARBA" id="ARBA00022989"/>
    </source>
</evidence>
<dbReference type="AlphaFoldDB" id="A0A9W6CX43"/>
<evidence type="ECO:0000256" key="17">
    <source>
        <dbReference type="ARBA" id="ARBA00023012"/>
    </source>
</evidence>
<evidence type="ECO:0000256" key="4">
    <source>
        <dbReference type="ARBA" id="ARBA00004651"/>
    </source>
</evidence>
<comment type="cofactor">
    <cofactor evidence="2">
        <name>Mn(2+)</name>
        <dbReference type="ChEBI" id="CHEBI:29035"/>
    </cofactor>
</comment>
<feature type="domain" description="HAMP" evidence="25">
    <location>
        <begin position="93"/>
        <end position="144"/>
    </location>
</feature>
<dbReference type="InterPro" id="IPR004358">
    <property type="entry name" value="Sig_transdc_His_kin-like_C"/>
</dbReference>
<dbReference type="EC" id="2.7.13.3" evidence="5"/>
<keyword evidence="8" id="KW-0808">Transferase</keyword>
<evidence type="ECO:0000256" key="14">
    <source>
        <dbReference type="ARBA" id="ARBA00022842"/>
    </source>
</evidence>
<evidence type="ECO:0000259" key="24">
    <source>
        <dbReference type="PROSITE" id="PS50109"/>
    </source>
</evidence>
<keyword evidence="18" id="KW-0346">Stress response</keyword>
<evidence type="ECO:0000256" key="21">
    <source>
        <dbReference type="ARBA" id="ARBA00040454"/>
    </source>
</evidence>
<dbReference type="PRINTS" id="PR00344">
    <property type="entry name" value="BCTRLSENSOR"/>
</dbReference>
<keyword evidence="20" id="KW-0464">Manganese</keyword>
<dbReference type="Pfam" id="PF00512">
    <property type="entry name" value="HisKA"/>
    <property type="match status" value="1"/>
</dbReference>
<evidence type="ECO:0000256" key="13">
    <source>
        <dbReference type="ARBA" id="ARBA00022840"/>
    </source>
</evidence>
<comment type="subcellular location">
    <subcellularLocation>
        <location evidence="4">Cell membrane</location>
        <topology evidence="4">Multi-pass membrane protein</topology>
    </subcellularLocation>
</comment>
<evidence type="ECO:0000256" key="23">
    <source>
        <dbReference type="SAM" id="Phobius"/>
    </source>
</evidence>
<name>A0A9W6CX43_9MICO</name>
<feature type="transmembrane region" description="Helical" evidence="23">
    <location>
        <begin position="72"/>
        <end position="96"/>
    </location>
</feature>
<evidence type="ECO:0000256" key="11">
    <source>
        <dbReference type="ARBA" id="ARBA00022777"/>
    </source>
</evidence>
<dbReference type="RefSeq" id="WP_281885391.1">
    <property type="nucleotide sequence ID" value="NZ_BSDP01000001.1"/>
</dbReference>
<keyword evidence="17" id="KW-0902">Two-component regulatory system</keyword>
<evidence type="ECO:0000313" key="27">
    <source>
        <dbReference type="Proteomes" id="UP001144396"/>
    </source>
</evidence>
<dbReference type="InterPro" id="IPR005467">
    <property type="entry name" value="His_kinase_dom"/>
</dbReference>
<evidence type="ECO:0000256" key="8">
    <source>
        <dbReference type="ARBA" id="ARBA00022679"/>
    </source>
</evidence>
<dbReference type="EMBL" id="BSDP01000001">
    <property type="protein sequence ID" value="GLI28212.1"/>
    <property type="molecule type" value="Genomic_DNA"/>
</dbReference>
<dbReference type="GO" id="GO:0000155">
    <property type="term" value="F:phosphorelay sensor kinase activity"/>
    <property type="evidence" value="ECO:0007669"/>
    <property type="project" value="InterPro"/>
</dbReference>
<evidence type="ECO:0000256" key="20">
    <source>
        <dbReference type="ARBA" id="ARBA00023211"/>
    </source>
</evidence>
<dbReference type="SUPFAM" id="SSF47384">
    <property type="entry name" value="Homodimeric domain of signal transducing histidine kinase"/>
    <property type="match status" value="1"/>
</dbReference>
<evidence type="ECO:0000256" key="10">
    <source>
        <dbReference type="ARBA" id="ARBA00022741"/>
    </source>
</evidence>